<reference evidence="3 4" key="1">
    <citation type="submission" date="2014-11" db="EMBL/GenBank/DDBJ databases">
        <title>Genetic blueprint of the zoonotic pathogen Toxocara canis.</title>
        <authorList>
            <person name="Zhu X.-Q."/>
            <person name="Korhonen P.K."/>
            <person name="Cai H."/>
            <person name="Young N.D."/>
            <person name="Nejsum P."/>
            <person name="von Samson-Himmelstjerna G."/>
            <person name="Boag P.R."/>
            <person name="Tan P."/>
            <person name="Li Q."/>
            <person name="Min J."/>
            <person name="Yang Y."/>
            <person name="Wang X."/>
            <person name="Fang X."/>
            <person name="Hall R.S."/>
            <person name="Hofmann A."/>
            <person name="Sternberg P.W."/>
            <person name="Jex A.R."/>
            <person name="Gasser R.B."/>
        </authorList>
    </citation>
    <scope>NUCLEOTIDE SEQUENCE [LARGE SCALE GENOMIC DNA]</scope>
    <source>
        <strain evidence="3">PN_DK_2014</strain>
    </source>
</reference>
<dbReference type="AlphaFoldDB" id="A0A0B2VAF2"/>
<dbReference type="STRING" id="6265.A0A0B2VAF2"/>
<dbReference type="OMA" id="QFCLNLE"/>
<comment type="caution">
    <text evidence="3">The sequence shown here is derived from an EMBL/GenBank/DDBJ whole genome shotgun (WGS) entry which is preliminary data.</text>
</comment>
<dbReference type="GO" id="GO:0005544">
    <property type="term" value="F:calcium-dependent phospholipid binding"/>
    <property type="evidence" value="ECO:0007669"/>
    <property type="project" value="InterPro"/>
</dbReference>
<dbReference type="PANTHER" id="PTHR10857:SF131">
    <property type="entry name" value="COPINE C-TERMINAL DOMAIN-CONTAINING PROTEIN"/>
    <property type="match status" value="1"/>
</dbReference>
<protein>
    <submittedName>
        <fullName evidence="3">Copine family protein 5</fullName>
    </submittedName>
</protein>
<name>A0A0B2VAF2_TOXCA</name>
<feature type="region of interest" description="Disordered" evidence="1">
    <location>
        <begin position="22"/>
        <end position="41"/>
    </location>
</feature>
<keyword evidence="4" id="KW-1185">Reference proteome</keyword>
<dbReference type="InterPro" id="IPR035892">
    <property type="entry name" value="C2_domain_sf"/>
</dbReference>
<feature type="region of interest" description="Disordered" evidence="1">
    <location>
        <begin position="719"/>
        <end position="750"/>
    </location>
</feature>
<evidence type="ECO:0000256" key="1">
    <source>
        <dbReference type="SAM" id="MobiDB-lite"/>
    </source>
</evidence>
<feature type="domain" description="Copine C-terminal" evidence="2">
    <location>
        <begin position="351"/>
        <end position="516"/>
    </location>
</feature>
<evidence type="ECO:0000259" key="2">
    <source>
        <dbReference type="Pfam" id="PF07002"/>
    </source>
</evidence>
<dbReference type="Proteomes" id="UP000031036">
    <property type="component" value="Unassembled WGS sequence"/>
</dbReference>
<feature type="compositionally biased region" description="Polar residues" evidence="1">
    <location>
        <begin position="676"/>
        <end position="692"/>
    </location>
</feature>
<dbReference type="InterPro" id="IPR010734">
    <property type="entry name" value="Copine_C"/>
</dbReference>
<sequence>MNMARIRHIMAMRKALKAPPLLPPKIKSRERSLGGDTDKRTGPKDIIDVNLQIRDLRTELGSSRIVVCLFSESECGRDGPWKLVATSDAVPKNATIDIPEIFAIEYAFERSQFIKLEICDFTEQNAVVLGYATFLVSEVVCNSGEFSRDVTNEETGEFVAHMSITFTTRRRSQPVLLQFCGKNLSKKGMFGEPQLQFHLSRIEDSGDRTVIYKSELLCYSLKIQWKQFTVQNSVIADVRSRQLVVECYSQDDRGKRVLVGEFITDLTQLQASTTAQNVFFLTTTSSKLGRKTSGTFEVIKCSEMAVYSFLDYIVSGSLLHLAVAVDFSKAEQSPSHETTTDNTHSFVDDVEFVINAIVEPFRNYNFSNNYAAFGFGARIPPLYRESHEFCLNLETDPYCRGIDGIIDAFRNAYTQVQSINSAHFAHVIYYVSKLAENARKRSNQARPQYFVLIIITRGAIDDLREAIQAIIFASKAPLSIIFIGVGENNFMELERLGLSGARLAYHGRRADRDLLQAIIFASKAPLSIIFIGVGENNFMELERLGLSGARLAYHGRRADRDLLQFVSVSKFRTKDQSDEEARDSLVEKAIYQIPWQMATWMMKNGYIAQSTSDDLSEHKLSVGSAPTPRRTAAVLRYDSLINSYSSSSEQLDTPTTSEGTQLVREARRRDSDEQSDTCSTSSCPNPRASSASMLLDERMTRVASAARRIMPLAGFRSLSIQSSPSGTFTDSATRQRRMRMPPSDICASPT</sequence>
<dbReference type="EMBL" id="JPKZ01002099">
    <property type="protein sequence ID" value="KHN78437.1"/>
    <property type="molecule type" value="Genomic_DNA"/>
</dbReference>
<accession>A0A0B2VAF2</accession>
<dbReference type="PANTHER" id="PTHR10857">
    <property type="entry name" value="COPINE"/>
    <property type="match status" value="1"/>
</dbReference>
<gene>
    <name evidence="3" type="primary">cpna-5</name>
    <name evidence="3" type="ORF">Tcan_02860</name>
</gene>
<feature type="compositionally biased region" description="Basic and acidic residues" evidence="1">
    <location>
        <begin position="27"/>
        <end position="41"/>
    </location>
</feature>
<dbReference type="InterPro" id="IPR036465">
    <property type="entry name" value="vWFA_dom_sf"/>
</dbReference>
<dbReference type="SUPFAM" id="SSF49562">
    <property type="entry name" value="C2 domain (Calcium/lipid-binding domain, CaLB)"/>
    <property type="match status" value="1"/>
</dbReference>
<proteinExistence type="predicted"/>
<evidence type="ECO:0000313" key="3">
    <source>
        <dbReference type="EMBL" id="KHN78437.1"/>
    </source>
</evidence>
<dbReference type="OrthoDB" id="5855668at2759"/>
<dbReference type="SUPFAM" id="SSF53300">
    <property type="entry name" value="vWA-like"/>
    <property type="match status" value="1"/>
</dbReference>
<feature type="compositionally biased region" description="Polar residues" evidence="1">
    <location>
        <begin position="719"/>
        <end position="732"/>
    </location>
</feature>
<dbReference type="GO" id="GO:0071277">
    <property type="term" value="P:cellular response to calcium ion"/>
    <property type="evidence" value="ECO:0007669"/>
    <property type="project" value="TreeGrafter"/>
</dbReference>
<dbReference type="InterPro" id="IPR045052">
    <property type="entry name" value="Copine"/>
</dbReference>
<feature type="region of interest" description="Disordered" evidence="1">
    <location>
        <begin position="646"/>
        <end position="693"/>
    </location>
</feature>
<evidence type="ECO:0000313" key="4">
    <source>
        <dbReference type="Proteomes" id="UP000031036"/>
    </source>
</evidence>
<dbReference type="GO" id="GO:0005886">
    <property type="term" value="C:plasma membrane"/>
    <property type="evidence" value="ECO:0007669"/>
    <property type="project" value="TreeGrafter"/>
</dbReference>
<feature type="compositionally biased region" description="Polar residues" evidence="1">
    <location>
        <begin position="649"/>
        <end position="660"/>
    </location>
</feature>
<dbReference type="Pfam" id="PF07002">
    <property type="entry name" value="Copine"/>
    <property type="match status" value="1"/>
</dbReference>
<organism evidence="3 4">
    <name type="scientific">Toxocara canis</name>
    <name type="common">Canine roundworm</name>
    <dbReference type="NCBI Taxonomy" id="6265"/>
    <lineage>
        <taxon>Eukaryota</taxon>
        <taxon>Metazoa</taxon>
        <taxon>Ecdysozoa</taxon>
        <taxon>Nematoda</taxon>
        <taxon>Chromadorea</taxon>
        <taxon>Rhabditida</taxon>
        <taxon>Spirurina</taxon>
        <taxon>Ascaridomorpha</taxon>
        <taxon>Ascaridoidea</taxon>
        <taxon>Toxocaridae</taxon>
        <taxon>Toxocara</taxon>
    </lineage>
</organism>